<dbReference type="OrthoDB" id="7842397at2"/>
<dbReference type="InterPro" id="IPR000873">
    <property type="entry name" value="AMP-dep_synth/lig_dom"/>
</dbReference>
<proteinExistence type="predicted"/>
<sequence>MRMGSDEISIGALVEGLDFDSLLKALAARRGYEPAFRDPPGRRDWSDFSPNAFGFAELDGRVDRLANLLLLAKPQAGACVAILAPLGPEALVSILASLRAGLSPMLLPAHAKEAELLPIIERSGAVMALGVPRIGELQPLHLLRDVAARSFGMRFIGGFGARVPDGVAALEPLLGHGATPSALPPAANRAPIRVVDGHSLAGPFTVSEKEVLAKALEISRVLKPLASSRIVTTLVGGDLAALATGPGIALLTGVELLPLGLFVLDDLRACLEGGRMVHLVIPAALEPALARSRLGGHKSLTSLVVTRRAGEDDGLPRLDRPDLAIVDVITHAPERVEIRRRNPG</sequence>
<gene>
    <name evidence="2" type="ORF">SAMN04515666_101223</name>
</gene>
<dbReference type="Gene3D" id="3.40.50.980">
    <property type="match status" value="1"/>
</dbReference>
<evidence type="ECO:0000313" key="2">
    <source>
        <dbReference type="EMBL" id="SEK32140.1"/>
    </source>
</evidence>
<reference evidence="3" key="1">
    <citation type="submission" date="2016-10" db="EMBL/GenBank/DDBJ databases">
        <authorList>
            <person name="Varghese N."/>
            <person name="Submissions S."/>
        </authorList>
    </citation>
    <scope>NUCLEOTIDE SEQUENCE [LARGE SCALE GENOMIC DNA]</scope>
    <source>
        <strain evidence="3">LMG 26383,CCUG 61248,R- 45681</strain>
    </source>
</reference>
<name>A0A1H7G6Q1_9HYPH</name>
<evidence type="ECO:0000259" key="1">
    <source>
        <dbReference type="Pfam" id="PF00501"/>
    </source>
</evidence>
<keyword evidence="3" id="KW-1185">Reference proteome</keyword>
<dbReference type="RefSeq" id="WP_091828828.1">
    <property type="nucleotide sequence ID" value="NZ_FOAN01000001.1"/>
</dbReference>
<dbReference type="EMBL" id="FOAN01000001">
    <property type="protein sequence ID" value="SEK32140.1"/>
    <property type="molecule type" value="Genomic_DNA"/>
</dbReference>
<dbReference type="AlphaFoldDB" id="A0A1H7G6Q1"/>
<dbReference type="SUPFAM" id="SSF56801">
    <property type="entry name" value="Acetyl-CoA synthetase-like"/>
    <property type="match status" value="1"/>
</dbReference>
<dbReference type="Proteomes" id="UP000199664">
    <property type="component" value="Unassembled WGS sequence"/>
</dbReference>
<organism evidence="2 3">
    <name type="scientific">Bosea lupini</name>
    <dbReference type="NCBI Taxonomy" id="1036779"/>
    <lineage>
        <taxon>Bacteria</taxon>
        <taxon>Pseudomonadati</taxon>
        <taxon>Pseudomonadota</taxon>
        <taxon>Alphaproteobacteria</taxon>
        <taxon>Hyphomicrobiales</taxon>
        <taxon>Boseaceae</taxon>
        <taxon>Bosea</taxon>
    </lineage>
</organism>
<dbReference type="STRING" id="1036779.SAMN04515666_101223"/>
<accession>A0A1H7G6Q1</accession>
<evidence type="ECO:0000313" key="3">
    <source>
        <dbReference type="Proteomes" id="UP000199664"/>
    </source>
</evidence>
<feature type="domain" description="AMP-dependent synthetase/ligase" evidence="1">
    <location>
        <begin position="49"/>
        <end position="130"/>
    </location>
</feature>
<protein>
    <submittedName>
        <fullName evidence="2">AMP-binding enzyme</fullName>
    </submittedName>
</protein>
<dbReference type="Pfam" id="PF00501">
    <property type="entry name" value="AMP-binding"/>
    <property type="match status" value="1"/>
</dbReference>